<dbReference type="AlphaFoldDB" id="A0A4R5LMR4"/>
<evidence type="ECO:0000313" key="5">
    <source>
        <dbReference type="EMBL" id="TDG11308.1"/>
    </source>
</evidence>
<feature type="domain" description="HTH araC/xylS-type" evidence="4">
    <location>
        <begin position="236"/>
        <end position="336"/>
    </location>
</feature>
<sequence length="348" mass="40306">MSTSDLITRYVHILVKTAHRANWGVNAICAKAGVVPEQILDENRHSRRGYSAEQLAVIVHEMSRYDDFLGQFPGSEKPGAFALMCEFSLLSNTLGEALERGFRYYNLMSDVVSINLVLEDATANIDILFLDEDADPENLMREWWPRMWHRLLGWLIGENVPLEQVLFSHQAMGSVEDYEQVFACPCLFEQPSTRLEFDAKWLERPVCRELGELEAYLHFPRLDLVTFPGDETSLKLRIEWALRRYFVHNHQFPSIERIASECFVCSQTLRRRLHQEDTSYTKIKQEIKRELVTEYLENDRLSLSEVARLGGFAEASGLTRAIKAWYGVSPRRYRARYLEARNSASARC</sequence>
<proteinExistence type="predicted"/>
<dbReference type="Pfam" id="PF12833">
    <property type="entry name" value="HTH_18"/>
    <property type="match status" value="1"/>
</dbReference>
<dbReference type="OrthoDB" id="5582699at2"/>
<dbReference type="SMART" id="SM00342">
    <property type="entry name" value="HTH_ARAC"/>
    <property type="match status" value="1"/>
</dbReference>
<dbReference type="InterPro" id="IPR032687">
    <property type="entry name" value="AraC-type_N"/>
</dbReference>
<dbReference type="Gene3D" id="1.10.10.60">
    <property type="entry name" value="Homeodomain-like"/>
    <property type="match status" value="1"/>
</dbReference>
<dbReference type="EMBL" id="SMSE01000007">
    <property type="protein sequence ID" value="TDG11308.1"/>
    <property type="molecule type" value="Genomic_DNA"/>
</dbReference>
<evidence type="ECO:0000256" key="3">
    <source>
        <dbReference type="ARBA" id="ARBA00023163"/>
    </source>
</evidence>
<dbReference type="GO" id="GO:0005829">
    <property type="term" value="C:cytosol"/>
    <property type="evidence" value="ECO:0007669"/>
    <property type="project" value="TreeGrafter"/>
</dbReference>
<dbReference type="PANTHER" id="PTHR47894:SF1">
    <property type="entry name" value="HTH-TYPE TRANSCRIPTIONAL REGULATOR VQSM"/>
    <property type="match status" value="1"/>
</dbReference>
<dbReference type="PANTHER" id="PTHR47894">
    <property type="entry name" value="HTH-TYPE TRANSCRIPTIONAL REGULATOR GADX"/>
    <property type="match status" value="1"/>
</dbReference>
<evidence type="ECO:0000256" key="1">
    <source>
        <dbReference type="ARBA" id="ARBA00023015"/>
    </source>
</evidence>
<accession>A0A4R5LMR4</accession>
<evidence type="ECO:0000256" key="2">
    <source>
        <dbReference type="ARBA" id="ARBA00023125"/>
    </source>
</evidence>
<dbReference type="InterPro" id="IPR018060">
    <property type="entry name" value="HTH_AraC"/>
</dbReference>
<dbReference type="Proteomes" id="UP000295554">
    <property type="component" value="Unassembled WGS sequence"/>
</dbReference>
<evidence type="ECO:0000313" key="6">
    <source>
        <dbReference type="Proteomes" id="UP000295554"/>
    </source>
</evidence>
<keyword evidence="3" id="KW-0804">Transcription</keyword>
<dbReference type="SUPFAM" id="SSF46689">
    <property type="entry name" value="Homeodomain-like"/>
    <property type="match status" value="1"/>
</dbReference>
<protein>
    <submittedName>
        <fullName evidence="5">AraC family transcriptional regulator</fullName>
    </submittedName>
</protein>
<dbReference type="RefSeq" id="WP_133215646.1">
    <property type="nucleotide sequence ID" value="NZ_SMSE01000007.1"/>
</dbReference>
<keyword evidence="2" id="KW-0238">DNA-binding</keyword>
<dbReference type="Pfam" id="PF12625">
    <property type="entry name" value="Arabinose_bd"/>
    <property type="match status" value="1"/>
</dbReference>
<keyword evidence="6" id="KW-1185">Reference proteome</keyword>
<keyword evidence="1" id="KW-0805">Transcription regulation</keyword>
<reference evidence="5 6" key="1">
    <citation type="submission" date="2019-03" db="EMBL/GenBank/DDBJ databases">
        <title>Seongchinamella monodicae gen. nov., sp. nov., a novel member of the Gammaproteobacteria isolated from a tidal mudflat of beach.</title>
        <authorList>
            <person name="Yang H.G."/>
            <person name="Kang J.W."/>
            <person name="Lee S.D."/>
        </authorList>
    </citation>
    <scope>NUCLEOTIDE SEQUENCE [LARGE SCALE GENOMIC DNA]</scope>
    <source>
        <strain evidence="5 6">GH4-78</strain>
    </source>
</reference>
<dbReference type="GO" id="GO:0003700">
    <property type="term" value="F:DNA-binding transcription factor activity"/>
    <property type="evidence" value="ECO:0007669"/>
    <property type="project" value="InterPro"/>
</dbReference>
<dbReference type="GO" id="GO:0000976">
    <property type="term" value="F:transcription cis-regulatory region binding"/>
    <property type="evidence" value="ECO:0007669"/>
    <property type="project" value="TreeGrafter"/>
</dbReference>
<dbReference type="PROSITE" id="PS01124">
    <property type="entry name" value="HTH_ARAC_FAMILY_2"/>
    <property type="match status" value="1"/>
</dbReference>
<comment type="caution">
    <text evidence="5">The sequence shown here is derived from an EMBL/GenBank/DDBJ whole genome shotgun (WGS) entry which is preliminary data.</text>
</comment>
<evidence type="ECO:0000259" key="4">
    <source>
        <dbReference type="PROSITE" id="PS01124"/>
    </source>
</evidence>
<dbReference type="InterPro" id="IPR009057">
    <property type="entry name" value="Homeodomain-like_sf"/>
</dbReference>
<gene>
    <name evidence="5" type="ORF">E2F43_18810</name>
</gene>
<name>A0A4R5LMR4_9GAMM</name>
<organism evidence="5 6">
    <name type="scientific">Seongchinamella unica</name>
    <dbReference type="NCBI Taxonomy" id="2547392"/>
    <lineage>
        <taxon>Bacteria</taxon>
        <taxon>Pseudomonadati</taxon>
        <taxon>Pseudomonadota</taxon>
        <taxon>Gammaproteobacteria</taxon>
        <taxon>Cellvibrionales</taxon>
        <taxon>Halieaceae</taxon>
        <taxon>Seongchinamella</taxon>
    </lineage>
</organism>